<keyword evidence="2" id="KW-0812">Transmembrane</keyword>
<gene>
    <name evidence="4" type="ORF">BINO364_LOCUS15280</name>
</gene>
<feature type="compositionally biased region" description="Low complexity" evidence="1">
    <location>
        <begin position="52"/>
        <end position="72"/>
    </location>
</feature>
<dbReference type="InterPro" id="IPR048367">
    <property type="entry name" value="TNP-like_RNaseH_C"/>
</dbReference>
<evidence type="ECO:0000259" key="3">
    <source>
        <dbReference type="Pfam" id="PF21789"/>
    </source>
</evidence>
<organism evidence="4 5">
    <name type="scientific">Brenthis ino</name>
    <name type="common">lesser marbled fritillary</name>
    <dbReference type="NCBI Taxonomy" id="405034"/>
    <lineage>
        <taxon>Eukaryota</taxon>
        <taxon>Metazoa</taxon>
        <taxon>Ecdysozoa</taxon>
        <taxon>Arthropoda</taxon>
        <taxon>Hexapoda</taxon>
        <taxon>Insecta</taxon>
        <taxon>Pterygota</taxon>
        <taxon>Neoptera</taxon>
        <taxon>Endopterygota</taxon>
        <taxon>Lepidoptera</taxon>
        <taxon>Glossata</taxon>
        <taxon>Ditrysia</taxon>
        <taxon>Papilionoidea</taxon>
        <taxon>Nymphalidae</taxon>
        <taxon>Heliconiinae</taxon>
        <taxon>Argynnini</taxon>
        <taxon>Brenthis</taxon>
    </lineage>
</organism>
<feature type="domain" description="Transposable element P transposase-like RNase H C-terminal" evidence="3">
    <location>
        <begin position="138"/>
        <end position="167"/>
    </location>
</feature>
<dbReference type="Proteomes" id="UP000838878">
    <property type="component" value="Chromosome 8"/>
</dbReference>
<evidence type="ECO:0000313" key="5">
    <source>
        <dbReference type="Proteomes" id="UP000838878"/>
    </source>
</evidence>
<dbReference type="PANTHER" id="PTHR47577:SF2">
    <property type="entry name" value="THAP DOMAIN CONTAINING 9"/>
    <property type="match status" value="1"/>
</dbReference>
<accession>A0A8J9VUF7</accession>
<keyword evidence="2" id="KW-0472">Membrane</keyword>
<feature type="transmembrane region" description="Helical" evidence="2">
    <location>
        <begin position="456"/>
        <end position="483"/>
    </location>
</feature>
<dbReference type="Pfam" id="PF21789">
    <property type="entry name" value="TNP-like_RNaseH_C"/>
    <property type="match status" value="1"/>
</dbReference>
<dbReference type="AlphaFoldDB" id="A0A8J9VUF7"/>
<feature type="non-terminal residue" evidence="4">
    <location>
        <position position="486"/>
    </location>
</feature>
<dbReference type="OrthoDB" id="6931783at2759"/>
<evidence type="ECO:0000313" key="4">
    <source>
        <dbReference type="EMBL" id="CAH0730283.1"/>
    </source>
</evidence>
<feature type="compositionally biased region" description="Polar residues" evidence="1">
    <location>
        <begin position="25"/>
        <end position="50"/>
    </location>
</feature>
<keyword evidence="5" id="KW-1185">Reference proteome</keyword>
<keyword evidence="2" id="KW-1133">Transmembrane helix</keyword>
<feature type="region of interest" description="Disordered" evidence="1">
    <location>
        <begin position="25"/>
        <end position="78"/>
    </location>
</feature>
<sequence length="486" mass="55011">MDPKNASSEALLAFVPREIVSQSANPVLSSVEASPRSCPTVSESGRSSPAPSVASRMEAESAAESGPESSSEVSEDDGFETVFEETRHYLTELKVDGKNIITHRRKTPVLGLMIDTYSFEELATDLFDANMTYLIPFKASQDHIEMFFSCVRARGGANDNPTALQFMFIMRKLLLRNSVRPSINSNCTNPDYENSAILKFRSGKRSIMEENNTADENEADKTDVLMHLVRSLEVLAELSSDHRPVLLQLGHDVEDRSIKRTITDWKRLRDRFQTIDTAKLNITTDTVALVSAAKEANTKVLDIIKNTVDDCSRECSVPFEGRWPLPEAGRILINRKNAATRAYHTYPTDANRRRLWKLQRTVRYRLADLRNNQWDKRDQYWSLSRALRNEDTSTMPPLVKQDNTLALEDTDKAECMADTYETQFSPNTHLIDTEHLLKVNSDIESRVNTPPTDPPLVVIVCGLSLYITLWSTLLYYSVSIYILTFP</sequence>
<dbReference type="PANTHER" id="PTHR47577">
    <property type="entry name" value="THAP DOMAIN-CONTAINING PROTEIN 6"/>
    <property type="match status" value="1"/>
</dbReference>
<evidence type="ECO:0000256" key="1">
    <source>
        <dbReference type="SAM" id="MobiDB-lite"/>
    </source>
</evidence>
<evidence type="ECO:0000256" key="2">
    <source>
        <dbReference type="SAM" id="Phobius"/>
    </source>
</evidence>
<reference evidence="4" key="1">
    <citation type="submission" date="2021-12" db="EMBL/GenBank/DDBJ databases">
        <authorList>
            <person name="Martin H S."/>
        </authorList>
    </citation>
    <scope>NUCLEOTIDE SEQUENCE</scope>
</reference>
<protein>
    <recommendedName>
        <fullName evidence="3">Transposable element P transposase-like RNase H C-terminal domain-containing protein</fullName>
    </recommendedName>
</protein>
<name>A0A8J9VUF7_9NEOP</name>
<dbReference type="EMBL" id="OV170228">
    <property type="protein sequence ID" value="CAH0730283.1"/>
    <property type="molecule type" value="Genomic_DNA"/>
</dbReference>
<proteinExistence type="predicted"/>